<protein>
    <submittedName>
        <fullName evidence="2">Uncharacterized protein</fullName>
    </submittedName>
</protein>
<evidence type="ECO:0000256" key="1">
    <source>
        <dbReference type="SAM" id="MobiDB-lite"/>
    </source>
</evidence>
<dbReference type="AlphaFoldDB" id="A0A3Q2I754"/>
<dbReference type="Bgee" id="ENSECAG00000031871">
    <property type="expression patterns" value="Expressed in synovial membrane of synovial joint and 2 other cell types or tissues"/>
</dbReference>
<name>A0A3Q2I754_HORSE</name>
<evidence type="ECO:0000313" key="3">
    <source>
        <dbReference type="Proteomes" id="UP000002281"/>
    </source>
</evidence>
<proteinExistence type="predicted"/>
<accession>A0A3Q2I754</accession>
<reference evidence="2" key="2">
    <citation type="submission" date="2025-08" db="UniProtKB">
        <authorList>
            <consortium name="Ensembl"/>
        </authorList>
    </citation>
    <scope>IDENTIFICATION</scope>
    <source>
        <strain evidence="2">Thoroughbred</strain>
    </source>
</reference>
<organism evidence="2 3">
    <name type="scientific">Equus caballus</name>
    <name type="common">Horse</name>
    <dbReference type="NCBI Taxonomy" id="9796"/>
    <lineage>
        <taxon>Eukaryota</taxon>
        <taxon>Metazoa</taxon>
        <taxon>Chordata</taxon>
        <taxon>Craniata</taxon>
        <taxon>Vertebrata</taxon>
        <taxon>Euteleostomi</taxon>
        <taxon>Mammalia</taxon>
        <taxon>Eutheria</taxon>
        <taxon>Laurasiatheria</taxon>
        <taxon>Perissodactyla</taxon>
        <taxon>Equidae</taxon>
        <taxon>Equus</taxon>
    </lineage>
</organism>
<dbReference type="PaxDb" id="9796-ENSECAP00000043765"/>
<keyword evidence="3" id="KW-1185">Reference proteome</keyword>
<feature type="compositionally biased region" description="Basic and acidic residues" evidence="1">
    <location>
        <begin position="28"/>
        <end position="37"/>
    </location>
</feature>
<feature type="region of interest" description="Disordered" evidence="1">
    <location>
        <begin position="15"/>
        <end position="48"/>
    </location>
</feature>
<sequence>MCHCNGLTLRVTGDSAVTASQKPSAGKGWRDSEEKPGQSHCLPNPSSASRSERLLETGLQELCSHCWSWLSSQEDAAGSVGCCEKQVRSR</sequence>
<dbReference type="Ensembl" id="ENSECAT00000035612.2">
    <property type="protein sequence ID" value="ENSECAP00000043765.2"/>
    <property type="gene ID" value="ENSECAG00000031871.2"/>
</dbReference>
<dbReference type="InParanoid" id="A0A3Q2I754"/>
<dbReference type="Proteomes" id="UP000002281">
    <property type="component" value="Chromosome 14"/>
</dbReference>
<evidence type="ECO:0000313" key="2">
    <source>
        <dbReference type="Ensembl" id="ENSECAP00000043765.2"/>
    </source>
</evidence>
<reference evidence="2 3" key="1">
    <citation type="journal article" date="2009" name="Science">
        <title>Genome sequence, comparative analysis, and population genetics of the domestic horse.</title>
        <authorList>
            <consortium name="Broad Institute Genome Sequencing Platform"/>
            <consortium name="Broad Institute Whole Genome Assembly Team"/>
            <person name="Wade C.M."/>
            <person name="Giulotto E."/>
            <person name="Sigurdsson S."/>
            <person name="Zoli M."/>
            <person name="Gnerre S."/>
            <person name="Imsland F."/>
            <person name="Lear T.L."/>
            <person name="Adelson D.L."/>
            <person name="Bailey E."/>
            <person name="Bellone R.R."/>
            <person name="Bloecker H."/>
            <person name="Distl O."/>
            <person name="Edgar R.C."/>
            <person name="Garber M."/>
            <person name="Leeb T."/>
            <person name="Mauceli E."/>
            <person name="MacLeod J.N."/>
            <person name="Penedo M.C.T."/>
            <person name="Raison J.M."/>
            <person name="Sharpe T."/>
            <person name="Vogel J."/>
            <person name="Andersson L."/>
            <person name="Antczak D.F."/>
            <person name="Biagi T."/>
            <person name="Binns M.M."/>
            <person name="Chowdhary B.P."/>
            <person name="Coleman S.J."/>
            <person name="Della Valle G."/>
            <person name="Fryc S."/>
            <person name="Guerin G."/>
            <person name="Hasegawa T."/>
            <person name="Hill E.W."/>
            <person name="Jurka J."/>
            <person name="Kiialainen A."/>
            <person name="Lindgren G."/>
            <person name="Liu J."/>
            <person name="Magnani E."/>
            <person name="Mickelson J.R."/>
            <person name="Murray J."/>
            <person name="Nergadze S.G."/>
            <person name="Onofrio R."/>
            <person name="Pedroni S."/>
            <person name="Piras M.F."/>
            <person name="Raudsepp T."/>
            <person name="Rocchi M."/>
            <person name="Roeed K.H."/>
            <person name="Ryder O.A."/>
            <person name="Searle S."/>
            <person name="Skow L."/>
            <person name="Swinburne J.E."/>
            <person name="Syvaenen A.C."/>
            <person name="Tozaki T."/>
            <person name="Valberg S.J."/>
            <person name="Vaudin M."/>
            <person name="White J.R."/>
            <person name="Zody M.C."/>
            <person name="Lander E.S."/>
            <person name="Lindblad-Toh K."/>
        </authorList>
    </citation>
    <scope>NUCLEOTIDE SEQUENCE [LARGE SCALE GENOMIC DNA]</scope>
    <source>
        <strain evidence="2 3">Thoroughbred</strain>
    </source>
</reference>
<reference evidence="2" key="3">
    <citation type="submission" date="2025-09" db="UniProtKB">
        <authorList>
            <consortium name="Ensembl"/>
        </authorList>
    </citation>
    <scope>IDENTIFICATION</scope>
    <source>
        <strain evidence="2">Thoroughbred</strain>
    </source>
</reference>